<feature type="domain" description="CheR-type methyltransferase" evidence="1">
    <location>
        <begin position="2"/>
        <end position="273"/>
    </location>
</feature>
<dbReference type="InterPro" id="IPR022642">
    <property type="entry name" value="CheR_C"/>
</dbReference>
<dbReference type="SUPFAM" id="SSF53335">
    <property type="entry name" value="S-adenosyl-L-methionine-dependent methyltransferases"/>
    <property type="match status" value="1"/>
</dbReference>
<gene>
    <name evidence="2" type="ORF">V8201_05620</name>
</gene>
<protein>
    <submittedName>
        <fullName evidence="2">CheR family methyltransferase</fullName>
    </submittedName>
</protein>
<sequence>MTMPASGTVSPVALNVFSALLEARTGQQIASYRSWRIDVALKPLLRERGLDTLDQLVTLLLDGQDVRVGDQIVNALVNQETSFFRDAPVFDLVLEAVAGAEAAGRRPRIWCAGCSTGQEPLSLAMLFAERAEGGRPMPEIIATDVSEAAVARARAGRYNQFEIQRGLPIRRMMRWFDSEGGDWVARPELTRLVTVRRHNLVADHPPGGAFDVILCRNVLLYLSPTTKAAVFARFAAAMRPGGTLVLGAGETVIGQTDAFAPSRRLRGLYERTGDRPAPSHAAAA</sequence>
<dbReference type="PROSITE" id="PS50123">
    <property type="entry name" value="CHER"/>
    <property type="match status" value="1"/>
</dbReference>
<keyword evidence="2" id="KW-0489">Methyltransferase</keyword>
<dbReference type="InterPro" id="IPR050903">
    <property type="entry name" value="Bact_Chemotaxis_MeTrfase"/>
</dbReference>
<evidence type="ECO:0000313" key="3">
    <source>
        <dbReference type="Proteomes" id="UP001367771"/>
    </source>
</evidence>
<accession>A0ABU8H0P9</accession>
<evidence type="ECO:0000313" key="2">
    <source>
        <dbReference type="EMBL" id="MEI5686556.1"/>
    </source>
</evidence>
<comment type="caution">
    <text evidence="2">The sequence shown here is derived from an EMBL/GenBank/DDBJ whole genome shotgun (WGS) entry which is preliminary data.</text>
</comment>
<reference evidence="2 3" key="1">
    <citation type="journal article" date="2013" name="Int. J. Syst. Evol. Microbiol.">
        <title>Sphingomonas kyungheensis sp. nov., a bacterium with ginsenoside-converting activity isolated from soil of a ginseng field.</title>
        <authorList>
            <person name="Son H.M."/>
            <person name="Yang J.E."/>
            <person name="Park Y."/>
            <person name="Han C.K."/>
            <person name="Kim S.G."/>
            <person name="Kook M."/>
            <person name="Yi T.H."/>
        </authorList>
    </citation>
    <scope>NUCLEOTIDE SEQUENCE [LARGE SCALE GENOMIC DNA]</scope>
    <source>
        <strain evidence="2 3">LMG 26582</strain>
    </source>
</reference>
<evidence type="ECO:0000259" key="1">
    <source>
        <dbReference type="PROSITE" id="PS50123"/>
    </source>
</evidence>
<dbReference type="InterPro" id="IPR029063">
    <property type="entry name" value="SAM-dependent_MTases_sf"/>
</dbReference>
<keyword evidence="3" id="KW-1185">Reference proteome</keyword>
<dbReference type="Pfam" id="PF01739">
    <property type="entry name" value="CheR"/>
    <property type="match status" value="1"/>
</dbReference>
<dbReference type="Gene3D" id="3.40.50.150">
    <property type="entry name" value="Vaccinia Virus protein VP39"/>
    <property type="match status" value="1"/>
</dbReference>
<keyword evidence="2" id="KW-0808">Transferase</keyword>
<dbReference type="SMART" id="SM00138">
    <property type="entry name" value="MeTrc"/>
    <property type="match status" value="1"/>
</dbReference>
<dbReference type="PRINTS" id="PR00996">
    <property type="entry name" value="CHERMTFRASE"/>
</dbReference>
<organism evidence="2 3">
    <name type="scientific">Sphingomonas kyungheensis</name>
    <dbReference type="NCBI Taxonomy" id="1069987"/>
    <lineage>
        <taxon>Bacteria</taxon>
        <taxon>Pseudomonadati</taxon>
        <taxon>Pseudomonadota</taxon>
        <taxon>Alphaproteobacteria</taxon>
        <taxon>Sphingomonadales</taxon>
        <taxon>Sphingomonadaceae</taxon>
        <taxon>Sphingomonas</taxon>
    </lineage>
</organism>
<dbReference type="GO" id="GO:0032259">
    <property type="term" value="P:methylation"/>
    <property type="evidence" value="ECO:0007669"/>
    <property type="project" value="UniProtKB-KW"/>
</dbReference>
<dbReference type="EMBL" id="JBBBDM010000002">
    <property type="protein sequence ID" value="MEI5686556.1"/>
    <property type="molecule type" value="Genomic_DNA"/>
</dbReference>
<dbReference type="GO" id="GO:0008168">
    <property type="term" value="F:methyltransferase activity"/>
    <property type="evidence" value="ECO:0007669"/>
    <property type="project" value="UniProtKB-KW"/>
</dbReference>
<dbReference type="PANTHER" id="PTHR24422:SF21">
    <property type="entry name" value="CHEMOTAXIS PROTEIN METHYLTRANSFERASE 1"/>
    <property type="match status" value="1"/>
</dbReference>
<proteinExistence type="predicted"/>
<dbReference type="Proteomes" id="UP001367771">
    <property type="component" value="Unassembled WGS sequence"/>
</dbReference>
<dbReference type="PANTHER" id="PTHR24422">
    <property type="entry name" value="CHEMOTAXIS PROTEIN METHYLTRANSFERASE"/>
    <property type="match status" value="1"/>
</dbReference>
<dbReference type="InterPro" id="IPR000780">
    <property type="entry name" value="CheR_MeTrfase"/>
</dbReference>
<dbReference type="SUPFAM" id="SSF47757">
    <property type="entry name" value="Chemotaxis receptor methyltransferase CheR, N-terminal domain"/>
    <property type="match status" value="1"/>
</dbReference>
<name>A0ABU8H0P9_9SPHN</name>